<proteinExistence type="predicted"/>
<dbReference type="AlphaFoldDB" id="A0AAV7MLR5"/>
<feature type="chain" id="PRO_5043440170" description="Secreted protein" evidence="1">
    <location>
        <begin position="18"/>
        <end position="142"/>
    </location>
</feature>
<evidence type="ECO:0000256" key="1">
    <source>
        <dbReference type="SAM" id="SignalP"/>
    </source>
</evidence>
<accession>A0AAV7MLR5</accession>
<name>A0AAV7MLR5_PLEWA</name>
<evidence type="ECO:0000313" key="2">
    <source>
        <dbReference type="EMBL" id="KAJ1104700.1"/>
    </source>
</evidence>
<sequence length="142" mass="15282">MGALLAWMTLLTSEGACKVSHLVSRAVPGWLIIRCEKSGEARQGKVNVNRCSNPVLSAWAHSEVDRYLPLTGALYIIDTALGSKEVGLQGRADSAVFRLDLFSCSPALSRFPVDAAGVSIARPSSQRWAAAVGSRAALWRRE</sequence>
<keyword evidence="1" id="KW-0732">Signal</keyword>
<dbReference type="Proteomes" id="UP001066276">
    <property type="component" value="Chromosome 9"/>
</dbReference>
<evidence type="ECO:0008006" key="4">
    <source>
        <dbReference type="Google" id="ProtNLM"/>
    </source>
</evidence>
<protein>
    <recommendedName>
        <fullName evidence="4">Secreted protein</fullName>
    </recommendedName>
</protein>
<reference evidence="2" key="1">
    <citation type="journal article" date="2022" name="bioRxiv">
        <title>Sequencing and chromosome-scale assembly of the giantPleurodeles waltlgenome.</title>
        <authorList>
            <person name="Brown T."/>
            <person name="Elewa A."/>
            <person name="Iarovenko S."/>
            <person name="Subramanian E."/>
            <person name="Araus A.J."/>
            <person name="Petzold A."/>
            <person name="Susuki M."/>
            <person name="Suzuki K.-i.T."/>
            <person name="Hayashi T."/>
            <person name="Toyoda A."/>
            <person name="Oliveira C."/>
            <person name="Osipova E."/>
            <person name="Leigh N.D."/>
            <person name="Simon A."/>
            <person name="Yun M.H."/>
        </authorList>
    </citation>
    <scope>NUCLEOTIDE SEQUENCE</scope>
    <source>
        <strain evidence="2">20211129_DDA</strain>
        <tissue evidence="2">Liver</tissue>
    </source>
</reference>
<evidence type="ECO:0000313" key="3">
    <source>
        <dbReference type="Proteomes" id="UP001066276"/>
    </source>
</evidence>
<feature type="signal peptide" evidence="1">
    <location>
        <begin position="1"/>
        <end position="17"/>
    </location>
</feature>
<dbReference type="EMBL" id="JANPWB010000013">
    <property type="protein sequence ID" value="KAJ1104700.1"/>
    <property type="molecule type" value="Genomic_DNA"/>
</dbReference>
<comment type="caution">
    <text evidence="2">The sequence shown here is derived from an EMBL/GenBank/DDBJ whole genome shotgun (WGS) entry which is preliminary data.</text>
</comment>
<keyword evidence="3" id="KW-1185">Reference proteome</keyword>
<gene>
    <name evidence="2" type="ORF">NDU88_002109</name>
</gene>
<organism evidence="2 3">
    <name type="scientific">Pleurodeles waltl</name>
    <name type="common">Iberian ribbed newt</name>
    <dbReference type="NCBI Taxonomy" id="8319"/>
    <lineage>
        <taxon>Eukaryota</taxon>
        <taxon>Metazoa</taxon>
        <taxon>Chordata</taxon>
        <taxon>Craniata</taxon>
        <taxon>Vertebrata</taxon>
        <taxon>Euteleostomi</taxon>
        <taxon>Amphibia</taxon>
        <taxon>Batrachia</taxon>
        <taxon>Caudata</taxon>
        <taxon>Salamandroidea</taxon>
        <taxon>Salamandridae</taxon>
        <taxon>Pleurodelinae</taxon>
        <taxon>Pleurodeles</taxon>
    </lineage>
</organism>